<proteinExistence type="predicted"/>
<dbReference type="EMBL" id="FQYY01000006">
    <property type="protein sequence ID" value="SHI95500.1"/>
    <property type="molecule type" value="Genomic_DNA"/>
</dbReference>
<dbReference type="STRING" id="579105.SAMN04488096_10673"/>
<protein>
    <submittedName>
        <fullName evidence="1">Uncharacterized protein</fullName>
    </submittedName>
</protein>
<dbReference type="RefSeq" id="WP_073151228.1">
    <property type="nucleotide sequence ID" value="NZ_FQYY01000006.1"/>
</dbReference>
<organism evidence="1 2">
    <name type="scientific">Mesonia phycicola</name>
    <dbReference type="NCBI Taxonomy" id="579105"/>
    <lineage>
        <taxon>Bacteria</taxon>
        <taxon>Pseudomonadati</taxon>
        <taxon>Bacteroidota</taxon>
        <taxon>Flavobacteriia</taxon>
        <taxon>Flavobacteriales</taxon>
        <taxon>Flavobacteriaceae</taxon>
        <taxon>Mesonia</taxon>
    </lineage>
</organism>
<name>A0A1M6FCQ4_9FLAO</name>
<reference evidence="1 2" key="1">
    <citation type="submission" date="2016-11" db="EMBL/GenBank/DDBJ databases">
        <authorList>
            <person name="Jaros S."/>
            <person name="Januszkiewicz K."/>
            <person name="Wedrychowicz H."/>
        </authorList>
    </citation>
    <scope>NUCLEOTIDE SEQUENCE [LARGE SCALE GENOMIC DNA]</scope>
    <source>
        <strain evidence="1 2">DSM 21425</strain>
    </source>
</reference>
<evidence type="ECO:0000313" key="1">
    <source>
        <dbReference type="EMBL" id="SHI95500.1"/>
    </source>
</evidence>
<accession>A0A1M6FCQ4</accession>
<dbReference type="OrthoDB" id="3678706at2"/>
<keyword evidence="2" id="KW-1185">Reference proteome</keyword>
<gene>
    <name evidence="1" type="ORF">SAMN04488096_10673</name>
</gene>
<sequence>MAFAYPVQRLQDWLTQQWVISFGKKININKHSWLIGPFGSLNITGEGFINQLAEKENLVLERELPNCGLIRNIEQLNLPEEQVEKLSKKVIDFYVNTSNYNLGLKVTWNPFFKIFGFLLQFLFSNRLKQLNIPTKTIKDTDSLKSEIINLVNPITKRIKYTFWYRTFKTSGEVIYSGIYGTCTIPSGKTCIKAIFPLPNGNATVILEPYVGEKGELILKSSGKKVGDSGFYFLLKDVNNTLWLKYIKSFKDQLIVSEIEGELIVEQKLTLWGINVLKFNYLIQKKQSC</sequence>
<dbReference type="Proteomes" id="UP000184225">
    <property type="component" value="Unassembled WGS sequence"/>
</dbReference>
<dbReference type="AlphaFoldDB" id="A0A1M6FCQ4"/>
<evidence type="ECO:0000313" key="2">
    <source>
        <dbReference type="Proteomes" id="UP000184225"/>
    </source>
</evidence>